<feature type="region of interest" description="Disordered" evidence="9">
    <location>
        <begin position="315"/>
        <end position="378"/>
    </location>
</feature>
<proteinExistence type="predicted"/>
<dbReference type="CDD" id="cd20059">
    <property type="entry name" value="FH_FOXN3"/>
    <property type="match status" value="1"/>
</dbReference>
<keyword evidence="2" id="KW-0805">Transcription regulation</keyword>
<dbReference type="InterPro" id="IPR036388">
    <property type="entry name" value="WH-like_DNA-bd_sf"/>
</dbReference>
<evidence type="ECO:0000256" key="4">
    <source>
        <dbReference type="ARBA" id="ARBA00023163"/>
    </source>
</evidence>
<dbReference type="InterPro" id="IPR030456">
    <property type="entry name" value="TF_fork_head_CS_2"/>
</dbReference>
<dbReference type="Proteomes" id="UP001152795">
    <property type="component" value="Unassembled WGS sequence"/>
</dbReference>
<evidence type="ECO:0000313" key="11">
    <source>
        <dbReference type="Proteomes" id="UP001152795"/>
    </source>
</evidence>
<evidence type="ECO:0000256" key="8">
    <source>
        <dbReference type="PROSITE-ProRule" id="PRU00089"/>
    </source>
</evidence>
<dbReference type="PROSITE" id="PS50039">
    <property type="entry name" value="FORK_HEAD_3"/>
    <property type="match status" value="1"/>
</dbReference>
<dbReference type="GO" id="GO:0003700">
    <property type="term" value="F:DNA-binding transcription factor activity"/>
    <property type="evidence" value="ECO:0007669"/>
    <property type="project" value="InterPro"/>
</dbReference>
<dbReference type="PANTHER" id="PTHR13962:SF22">
    <property type="entry name" value="FORKHEAD BOX PROTEIN N3-LIKE PROTEIN"/>
    <property type="match status" value="1"/>
</dbReference>
<evidence type="ECO:0000313" key="10">
    <source>
        <dbReference type="EMBL" id="CAB3976876.1"/>
    </source>
</evidence>
<feature type="region of interest" description="Disordered" evidence="9">
    <location>
        <begin position="219"/>
        <end position="239"/>
    </location>
</feature>
<evidence type="ECO:0000256" key="1">
    <source>
        <dbReference type="ARBA" id="ARBA00004123"/>
    </source>
</evidence>
<dbReference type="InterPro" id="IPR047119">
    <property type="entry name" value="FOXN2/3-like"/>
</dbReference>
<dbReference type="InterPro" id="IPR036390">
    <property type="entry name" value="WH_DNA-bd_sf"/>
</dbReference>
<comment type="caution">
    <text evidence="10">The sequence shown here is derived from an EMBL/GenBank/DDBJ whole genome shotgun (WGS) entry which is preliminary data.</text>
</comment>
<dbReference type="PANTHER" id="PTHR13962">
    <property type="entry name" value="FORKHEAD BOX PROTEIN N3-LIKE PROTEIN-RELATED"/>
    <property type="match status" value="1"/>
</dbReference>
<keyword evidence="5 8" id="KW-0539">Nucleus</keyword>
<gene>
    <name evidence="10" type="ORF">PACLA_8A005055</name>
</gene>
<sequence length="410" mass="45311">MEKPQTCVQRQPLVKLSKSVNNSVPSNPVELAKVKVNLSKSCFGVMPMDKKPLDLDLTNLNWLQNNNLLKGIQGGSKPDRLSPPQDFDMDLTFIPGTQINGVGPKHSSSPKMNLLSVKNSPRKPPYSFSSLIFMAIEDSPNKKLPVKDIYNWITERFPYFRNAPLGWKNSVRHNLSLNKCFKKVDKDKGQTMGKGSLWCVDPEYRPNLMQALRKTPSFHPYGQWTTPPPSPQSSNGSATKALESQLLQSITQSGRRTPNVNPEAEAEAAATMCLMGGASDLESDSTKTKPKKPYKSTFSDLLSVAVSLEKAQTKRKHRHLSDRISPSSSMDSEYEFDRCSESDDDHENEAMETLIKNDALEDSGYGDKLSRPDAKNDDDIVGADALLELANKACVMKPLSVASSEASDSS</sequence>
<evidence type="ECO:0000256" key="7">
    <source>
        <dbReference type="ARBA" id="ARBA00034870"/>
    </source>
</evidence>
<dbReference type="GO" id="GO:0005634">
    <property type="term" value="C:nucleus"/>
    <property type="evidence" value="ECO:0007669"/>
    <property type="project" value="UniProtKB-SubCell"/>
</dbReference>
<comment type="subcellular location">
    <subcellularLocation>
        <location evidence="1 8">Nucleus</location>
    </subcellularLocation>
</comment>
<evidence type="ECO:0000256" key="6">
    <source>
        <dbReference type="ARBA" id="ARBA00034657"/>
    </source>
</evidence>
<dbReference type="SMART" id="SM00339">
    <property type="entry name" value="FH"/>
    <property type="match status" value="1"/>
</dbReference>
<evidence type="ECO:0000256" key="9">
    <source>
        <dbReference type="SAM" id="MobiDB-lite"/>
    </source>
</evidence>
<evidence type="ECO:0000256" key="5">
    <source>
        <dbReference type="ARBA" id="ARBA00023242"/>
    </source>
</evidence>
<name>A0A6S7FLP7_PARCT</name>
<dbReference type="PRINTS" id="PR00053">
    <property type="entry name" value="FORKHEAD"/>
</dbReference>
<dbReference type="InterPro" id="IPR018122">
    <property type="entry name" value="TF_fork_head_CS_1"/>
</dbReference>
<evidence type="ECO:0000256" key="2">
    <source>
        <dbReference type="ARBA" id="ARBA00023015"/>
    </source>
</evidence>
<dbReference type="FunFam" id="1.10.10.10:FF:000135">
    <property type="entry name" value="forkhead box protein G1"/>
    <property type="match status" value="1"/>
</dbReference>
<feature type="DNA-binding region" description="Fork-head" evidence="8">
    <location>
        <begin position="123"/>
        <end position="210"/>
    </location>
</feature>
<dbReference type="InterPro" id="IPR001766">
    <property type="entry name" value="Fork_head_dom"/>
</dbReference>
<dbReference type="GO" id="GO:0000987">
    <property type="term" value="F:cis-regulatory region sequence-specific DNA binding"/>
    <property type="evidence" value="ECO:0007669"/>
    <property type="project" value="TreeGrafter"/>
</dbReference>
<comment type="function">
    <text evidence="6">Acts as a transcriptional repressor. May be involved in DNA damage-inducible cell cycle arrests (checkpoints).</text>
</comment>
<evidence type="ECO:0000256" key="3">
    <source>
        <dbReference type="ARBA" id="ARBA00023125"/>
    </source>
</evidence>
<feature type="compositionally biased region" description="Basic and acidic residues" evidence="9">
    <location>
        <begin position="368"/>
        <end position="378"/>
    </location>
</feature>
<protein>
    <recommendedName>
        <fullName evidence="7">Forkhead box protein N3</fullName>
    </recommendedName>
</protein>
<dbReference type="Pfam" id="PF00250">
    <property type="entry name" value="Forkhead"/>
    <property type="match status" value="1"/>
</dbReference>
<dbReference type="OrthoDB" id="5954824at2759"/>
<accession>A0A6S7FLP7</accession>
<dbReference type="AlphaFoldDB" id="A0A6S7FLP7"/>
<dbReference type="InterPro" id="IPR047404">
    <property type="entry name" value="FH_FOXN3"/>
</dbReference>
<dbReference type="PROSITE" id="PS00657">
    <property type="entry name" value="FORK_HEAD_1"/>
    <property type="match status" value="1"/>
</dbReference>
<keyword evidence="11" id="KW-1185">Reference proteome</keyword>
<keyword evidence="4" id="KW-0804">Transcription</keyword>
<dbReference type="SUPFAM" id="SSF46785">
    <property type="entry name" value="Winged helix' DNA-binding domain"/>
    <property type="match status" value="1"/>
</dbReference>
<dbReference type="EMBL" id="CACRXK020000018">
    <property type="protein sequence ID" value="CAB3976876.1"/>
    <property type="molecule type" value="Genomic_DNA"/>
</dbReference>
<organism evidence="10 11">
    <name type="scientific">Paramuricea clavata</name>
    <name type="common">Red gorgonian</name>
    <name type="synonym">Violescent sea-whip</name>
    <dbReference type="NCBI Taxonomy" id="317549"/>
    <lineage>
        <taxon>Eukaryota</taxon>
        <taxon>Metazoa</taxon>
        <taxon>Cnidaria</taxon>
        <taxon>Anthozoa</taxon>
        <taxon>Octocorallia</taxon>
        <taxon>Malacalcyonacea</taxon>
        <taxon>Plexauridae</taxon>
        <taxon>Paramuricea</taxon>
    </lineage>
</organism>
<reference evidence="10" key="1">
    <citation type="submission" date="2020-04" db="EMBL/GenBank/DDBJ databases">
        <authorList>
            <person name="Alioto T."/>
            <person name="Alioto T."/>
            <person name="Gomez Garrido J."/>
        </authorList>
    </citation>
    <scope>NUCLEOTIDE SEQUENCE</scope>
    <source>
        <strain evidence="10">A484AB</strain>
    </source>
</reference>
<dbReference type="PROSITE" id="PS00658">
    <property type="entry name" value="FORK_HEAD_2"/>
    <property type="match status" value="1"/>
</dbReference>
<dbReference type="Gene3D" id="1.10.10.10">
    <property type="entry name" value="Winged helix-like DNA-binding domain superfamily/Winged helix DNA-binding domain"/>
    <property type="match status" value="1"/>
</dbReference>
<keyword evidence="3 8" id="KW-0238">DNA-binding</keyword>